<dbReference type="Pfam" id="PF09485">
    <property type="entry name" value="CRISPR_Cse2"/>
    <property type="match status" value="1"/>
</dbReference>
<dbReference type="InterPro" id="IPR038287">
    <property type="entry name" value="Cse2_sf"/>
</dbReference>
<dbReference type="EMBL" id="JAMTCO010000006">
    <property type="protein sequence ID" value="MCP2270255.1"/>
    <property type="molecule type" value="Genomic_DNA"/>
</dbReference>
<dbReference type="CDD" id="cd09731">
    <property type="entry name" value="Cse2_I-E"/>
    <property type="match status" value="1"/>
</dbReference>
<organism evidence="1 2">
    <name type="scientific">Actinokineospora diospyrosa</name>
    <dbReference type="NCBI Taxonomy" id="103728"/>
    <lineage>
        <taxon>Bacteria</taxon>
        <taxon>Bacillati</taxon>
        <taxon>Actinomycetota</taxon>
        <taxon>Actinomycetes</taxon>
        <taxon>Pseudonocardiales</taxon>
        <taxon>Pseudonocardiaceae</taxon>
        <taxon>Actinokineospora</taxon>
    </lineage>
</organism>
<evidence type="ECO:0000313" key="1">
    <source>
        <dbReference type="EMBL" id="MCP2270255.1"/>
    </source>
</evidence>
<dbReference type="Gene3D" id="1.10.520.40">
    <property type="entry name" value="CRISPR-associated protein Cse2"/>
    <property type="match status" value="1"/>
</dbReference>
<protein>
    <submittedName>
        <fullName evidence="1">CRISPR system Cascade subunit CasB</fullName>
    </submittedName>
</protein>
<reference evidence="1 2" key="1">
    <citation type="submission" date="2022-06" db="EMBL/GenBank/DDBJ databases">
        <title>Genomic Encyclopedia of Archaeal and Bacterial Type Strains, Phase II (KMG-II): from individual species to whole genera.</title>
        <authorList>
            <person name="Goeker M."/>
        </authorList>
    </citation>
    <scope>NUCLEOTIDE SEQUENCE [LARGE SCALE GENOMIC DNA]</scope>
    <source>
        <strain evidence="1 2">DSM 44255</strain>
    </source>
</reference>
<name>A0ABT1IC98_9PSEU</name>
<comment type="caution">
    <text evidence="1">The sequence shown here is derived from an EMBL/GenBank/DDBJ whole genome shotgun (WGS) entry which is preliminary data.</text>
</comment>
<accession>A0ABT1IC98</accession>
<dbReference type="InterPro" id="IPR013382">
    <property type="entry name" value="CRISPR-assoc_prot_Cse2"/>
</dbReference>
<dbReference type="RefSeq" id="WP_253887235.1">
    <property type="nucleotide sequence ID" value="NZ_BAAAVB010000013.1"/>
</dbReference>
<proteinExistence type="predicted"/>
<dbReference type="NCBIfam" id="TIGR02548">
    <property type="entry name" value="casB_cse2"/>
    <property type="match status" value="1"/>
</dbReference>
<gene>
    <name evidence="1" type="ORF">LV75_002756</name>
</gene>
<keyword evidence="2" id="KW-1185">Reference proteome</keyword>
<sequence>MPEPVAKRKEPETPEGRFIGILFGLHHGLNSSNRHEVARARRNLAALRHSLVEDRRALAYPVVFAKDMPSSPTEEKVWLLVGGLFALNPNATIGDRHPRTLGASMGALARQGNPGAVERRFTQLLGRDQHSLPHSLRQVLRQLGDHGVAVHYGQLLTDLRILLGPNPRGDAAGRVRLSWARDYHRPLPHLDATNTDEPETTA</sequence>
<evidence type="ECO:0000313" key="2">
    <source>
        <dbReference type="Proteomes" id="UP001205185"/>
    </source>
</evidence>
<dbReference type="Proteomes" id="UP001205185">
    <property type="component" value="Unassembled WGS sequence"/>
</dbReference>